<evidence type="ECO:0000259" key="7">
    <source>
        <dbReference type="PROSITE" id="PS50850"/>
    </source>
</evidence>
<accession>A0A9X3MWM7</accession>
<dbReference type="InterPro" id="IPR020846">
    <property type="entry name" value="MFS_dom"/>
</dbReference>
<proteinExistence type="predicted"/>
<feature type="transmembrane region" description="Helical" evidence="6">
    <location>
        <begin position="285"/>
        <end position="304"/>
    </location>
</feature>
<feature type="transmembrane region" description="Helical" evidence="6">
    <location>
        <begin position="316"/>
        <end position="334"/>
    </location>
</feature>
<dbReference type="SUPFAM" id="SSF103473">
    <property type="entry name" value="MFS general substrate transporter"/>
    <property type="match status" value="1"/>
</dbReference>
<evidence type="ECO:0000313" key="9">
    <source>
        <dbReference type="Proteomes" id="UP001149140"/>
    </source>
</evidence>
<keyword evidence="4 6" id="KW-1133">Transmembrane helix</keyword>
<dbReference type="PANTHER" id="PTHR23506">
    <property type="entry name" value="GH10249P"/>
    <property type="match status" value="1"/>
</dbReference>
<dbReference type="Gene3D" id="1.20.1250.20">
    <property type="entry name" value="MFS general substrate transporter like domains"/>
    <property type="match status" value="2"/>
</dbReference>
<feature type="transmembrane region" description="Helical" evidence="6">
    <location>
        <begin position="354"/>
        <end position="370"/>
    </location>
</feature>
<dbReference type="GO" id="GO:0022857">
    <property type="term" value="F:transmembrane transporter activity"/>
    <property type="evidence" value="ECO:0007669"/>
    <property type="project" value="InterPro"/>
</dbReference>
<evidence type="ECO:0000256" key="3">
    <source>
        <dbReference type="ARBA" id="ARBA00022692"/>
    </source>
</evidence>
<feature type="transmembrane region" description="Helical" evidence="6">
    <location>
        <begin position="44"/>
        <end position="63"/>
    </location>
</feature>
<dbReference type="PANTHER" id="PTHR23506:SF23">
    <property type="entry name" value="GH10249P"/>
    <property type="match status" value="1"/>
</dbReference>
<dbReference type="EMBL" id="JAPDOD010000031">
    <property type="protein sequence ID" value="MDA0164124.1"/>
    <property type="molecule type" value="Genomic_DNA"/>
</dbReference>
<evidence type="ECO:0000256" key="5">
    <source>
        <dbReference type="ARBA" id="ARBA00023136"/>
    </source>
</evidence>
<feature type="domain" description="Major facilitator superfamily (MFS) profile" evidence="7">
    <location>
        <begin position="4"/>
        <end position="378"/>
    </location>
</feature>
<evidence type="ECO:0000256" key="2">
    <source>
        <dbReference type="ARBA" id="ARBA00022448"/>
    </source>
</evidence>
<name>A0A9X3MWM7_9ACTN</name>
<evidence type="ECO:0000256" key="1">
    <source>
        <dbReference type="ARBA" id="ARBA00004651"/>
    </source>
</evidence>
<reference evidence="8" key="1">
    <citation type="submission" date="2022-10" db="EMBL/GenBank/DDBJ databases">
        <title>The WGS of Solirubrobacter ginsenosidimutans DSM 21036.</title>
        <authorList>
            <person name="Jiang Z."/>
        </authorList>
    </citation>
    <scope>NUCLEOTIDE SEQUENCE</scope>
    <source>
        <strain evidence="8">DSM 21036</strain>
    </source>
</reference>
<dbReference type="InterPro" id="IPR036259">
    <property type="entry name" value="MFS_trans_sf"/>
</dbReference>
<evidence type="ECO:0000256" key="4">
    <source>
        <dbReference type="ARBA" id="ARBA00022989"/>
    </source>
</evidence>
<dbReference type="InterPro" id="IPR050930">
    <property type="entry name" value="MFS_Vesicular_Transporter"/>
</dbReference>
<comment type="subcellular location">
    <subcellularLocation>
        <location evidence="1">Cell membrane</location>
        <topology evidence="1">Multi-pass membrane protein</topology>
    </subcellularLocation>
</comment>
<dbReference type="Pfam" id="PF07690">
    <property type="entry name" value="MFS_1"/>
    <property type="match status" value="1"/>
</dbReference>
<keyword evidence="5 6" id="KW-0472">Membrane</keyword>
<dbReference type="RefSeq" id="WP_270043374.1">
    <property type="nucleotide sequence ID" value="NZ_JAPDOD010000031.1"/>
</dbReference>
<organism evidence="8 9">
    <name type="scientific">Solirubrobacter ginsenosidimutans</name>
    <dbReference type="NCBI Taxonomy" id="490573"/>
    <lineage>
        <taxon>Bacteria</taxon>
        <taxon>Bacillati</taxon>
        <taxon>Actinomycetota</taxon>
        <taxon>Thermoleophilia</taxon>
        <taxon>Solirubrobacterales</taxon>
        <taxon>Solirubrobacteraceae</taxon>
        <taxon>Solirubrobacter</taxon>
    </lineage>
</organism>
<evidence type="ECO:0000313" key="8">
    <source>
        <dbReference type="EMBL" id="MDA0164124.1"/>
    </source>
</evidence>
<gene>
    <name evidence="8" type="ORF">OM076_27875</name>
</gene>
<feature type="transmembrane region" description="Helical" evidence="6">
    <location>
        <begin position="99"/>
        <end position="117"/>
    </location>
</feature>
<dbReference type="AlphaFoldDB" id="A0A9X3MWM7"/>
<keyword evidence="3 6" id="KW-0812">Transmembrane</keyword>
<feature type="transmembrane region" description="Helical" evidence="6">
    <location>
        <begin position="201"/>
        <end position="222"/>
    </location>
</feature>
<dbReference type="CDD" id="cd17325">
    <property type="entry name" value="MFS_MdtG_SLC18_like"/>
    <property type="match status" value="1"/>
</dbReference>
<dbReference type="InterPro" id="IPR011701">
    <property type="entry name" value="MFS"/>
</dbReference>
<sequence length="382" mass="38653">MRKLLLLVSAVVLVDTSFYAAITPLLPDLTEEFGLSKTGAGILAAAYPIGTFVGGLPGGILAARVGVRPTVLLGLALMVLSSIAVAFVDNIVLLDLARFIQGVGGAASWAGAMAWLAGAAPREKRGEMIGSAMGAAIAGALLGPVIGVAADLFGFELVFCSIALVGVGLMLWTLRTPAAAPLGDGSLRGLRGALRNGQVKTGLLLITVPGLLFGTLSVLGPLRLDELGATTAAIGGIWLMSAAFEAIVSPLAGRFSDRRGPLAPLLGGLIGGAVTFALLPWPTDAVTLGILIVIGSPVIGLLWAPSMSMLSDGADAVGLEQGLAFGLMNLTWATGQSLGDIGGARLGQAAGDEVAYLALSVVCLAAFLVLRTTRQVRRPATA</sequence>
<keyword evidence="9" id="KW-1185">Reference proteome</keyword>
<keyword evidence="2" id="KW-0813">Transport</keyword>
<feature type="transmembrane region" description="Helical" evidence="6">
    <location>
        <begin position="228"/>
        <end position="248"/>
    </location>
</feature>
<evidence type="ECO:0000256" key="6">
    <source>
        <dbReference type="SAM" id="Phobius"/>
    </source>
</evidence>
<comment type="caution">
    <text evidence="8">The sequence shown here is derived from an EMBL/GenBank/DDBJ whole genome shotgun (WGS) entry which is preliminary data.</text>
</comment>
<feature type="transmembrane region" description="Helical" evidence="6">
    <location>
        <begin position="129"/>
        <end position="146"/>
    </location>
</feature>
<feature type="transmembrane region" description="Helical" evidence="6">
    <location>
        <begin position="152"/>
        <end position="172"/>
    </location>
</feature>
<feature type="transmembrane region" description="Helical" evidence="6">
    <location>
        <begin position="70"/>
        <end position="93"/>
    </location>
</feature>
<protein>
    <submittedName>
        <fullName evidence="8">MFS transporter</fullName>
    </submittedName>
</protein>
<dbReference type="Proteomes" id="UP001149140">
    <property type="component" value="Unassembled WGS sequence"/>
</dbReference>
<dbReference type="PROSITE" id="PS50850">
    <property type="entry name" value="MFS"/>
    <property type="match status" value="1"/>
</dbReference>
<dbReference type="GO" id="GO:0005886">
    <property type="term" value="C:plasma membrane"/>
    <property type="evidence" value="ECO:0007669"/>
    <property type="project" value="UniProtKB-SubCell"/>
</dbReference>
<feature type="transmembrane region" description="Helical" evidence="6">
    <location>
        <begin position="260"/>
        <end position="279"/>
    </location>
</feature>